<dbReference type="AlphaFoldDB" id="A0A1D6NCI0"/>
<name>A0A1D6NCI0_MAIZE</name>
<dbReference type="ExpressionAtlas" id="A0A1D6NCI0">
    <property type="expression patterns" value="baseline and differential"/>
</dbReference>
<evidence type="ECO:0000313" key="1">
    <source>
        <dbReference type="EMBL" id="ONM38218.1"/>
    </source>
</evidence>
<protein>
    <submittedName>
        <fullName evidence="1">Uncharacterized protein</fullName>
    </submittedName>
</protein>
<gene>
    <name evidence="1" type="ORF">ZEAMMB73_Zm00001d043484</name>
</gene>
<reference evidence="1" key="1">
    <citation type="submission" date="2015-12" db="EMBL/GenBank/DDBJ databases">
        <title>Update maize B73 reference genome by single molecule sequencing technologies.</title>
        <authorList>
            <consortium name="Maize Genome Sequencing Project"/>
            <person name="Ware D."/>
        </authorList>
    </citation>
    <scope>NUCLEOTIDE SEQUENCE [LARGE SCALE GENOMIC DNA]</scope>
    <source>
        <tissue evidence="1">Seedling</tissue>
    </source>
</reference>
<proteinExistence type="predicted"/>
<dbReference type="InParanoid" id="A0A1D6NCI0"/>
<dbReference type="STRING" id="4577.A0A1D6NCI0"/>
<organism evidence="1">
    <name type="scientific">Zea mays</name>
    <name type="common">Maize</name>
    <dbReference type="NCBI Taxonomy" id="4577"/>
    <lineage>
        <taxon>Eukaryota</taxon>
        <taxon>Viridiplantae</taxon>
        <taxon>Streptophyta</taxon>
        <taxon>Embryophyta</taxon>
        <taxon>Tracheophyta</taxon>
        <taxon>Spermatophyta</taxon>
        <taxon>Magnoliopsida</taxon>
        <taxon>Liliopsida</taxon>
        <taxon>Poales</taxon>
        <taxon>Poaceae</taxon>
        <taxon>PACMAD clade</taxon>
        <taxon>Panicoideae</taxon>
        <taxon>Andropogonodae</taxon>
        <taxon>Andropogoneae</taxon>
        <taxon>Tripsacinae</taxon>
        <taxon>Zea</taxon>
    </lineage>
</organism>
<sequence length="207" mass="23041">MAAAEARRRSAVWALLPLLLRLLHPVALVLANTEGAFVAGQFSGRASVSVFGYATQSDLNFNNIFSIHGWHFLLNLSVADFSRHFMLLLHFCLPLSDAHLHLSRHHIVPQLIDWHEGGYLTVDLPMSRGEVVIGGPNVSSFLPTAVPLLQNTVKQKSFIGSSHLGSHAVLEYQFLPEQPSDAYERGSQLRFYDALAEVLNSRKEEQM</sequence>
<dbReference type="IntAct" id="A0A1D6NCI0">
    <property type="interactions" value="1"/>
</dbReference>
<accession>A0A1D6NCI0</accession>
<dbReference type="EMBL" id="CM007649">
    <property type="protein sequence ID" value="ONM38218.1"/>
    <property type="molecule type" value="Genomic_DNA"/>
</dbReference>